<feature type="compositionally biased region" description="Basic and acidic residues" evidence="1">
    <location>
        <begin position="269"/>
        <end position="287"/>
    </location>
</feature>
<dbReference type="EnsemblMetazoa" id="XM_030975848">
    <property type="protein sequence ID" value="XP_030831708"/>
    <property type="gene ID" value="LOC100892050"/>
</dbReference>
<keyword evidence="3" id="KW-1185">Reference proteome</keyword>
<evidence type="ECO:0000256" key="1">
    <source>
        <dbReference type="SAM" id="MobiDB-lite"/>
    </source>
</evidence>
<feature type="region of interest" description="Disordered" evidence="1">
    <location>
        <begin position="259"/>
        <end position="479"/>
    </location>
</feature>
<dbReference type="AlphaFoldDB" id="A0A7M7N6G1"/>
<dbReference type="OMA" id="HPHAKDQ"/>
<reference evidence="2" key="2">
    <citation type="submission" date="2021-01" db="UniProtKB">
        <authorList>
            <consortium name="EnsemblMetazoa"/>
        </authorList>
    </citation>
    <scope>IDENTIFICATION</scope>
</reference>
<dbReference type="KEGG" id="spu:100892050"/>
<feature type="compositionally biased region" description="Basic and acidic residues" evidence="1">
    <location>
        <begin position="399"/>
        <end position="423"/>
    </location>
</feature>
<evidence type="ECO:0000313" key="2">
    <source>
        <dbReference type="EnsemblMetazoa" id="XP_030831708"/>
    </source>
</evidence>
<feature type="compositionally biased region" description="Polar residues" evidence="1">
    <location>
        <begin position="450"/>
        <end position="471"/>
    </location>
</feature>
<dbReference type="OrthoDB" id="10535418at2759"/>
<sequence>MDFASIKSQGQVIDVFEDLFHQYSNLTELPKFKKRKLTQVGNFKVCKNIPNLSNPPLLHQSSIQASRLAEDHGQQTGNVSLHPHAKDQGSFSSGVFSIDSDIDNLNDDGECGDECHMESRRHPLDQVEENFLSSEAPSEAGSGVVERPLQEEGRQDHVSLNQDGNDIPQEGTGKLTDEDILFMMHKPRLKKRRKKPPWQKRKLDLDDLWVKGQHLQCHHSSDQEEEVTTKLFLDRNLRWGKISLQKYICAMRKSRKGRKWLNNGSRGNLDSKKKSLKDTSHEDKSFEKVTSNARLATKSPRNELPASIPQKRTLIASSGKKGIVNREKKTGKRAKKSTRWFEDAPDNTSDTSEQDFRQRSELEISSCAFPKVNRGNDVASRAKEEKGKRKRKSQKASRKVKESKADTVDSKVKGRLQKTEGSKKCRVSGGRRGSSTSKGNSSWIDIDSASEPSGVTRTQSGSEWLPSDTTGQESSQSQESVVNFICLTPRKSCKLSRRQRRAEEKRKTNPLSTSDSSNFGGPIRGVSLHPRGSLLPVTDFPGWDDEEEVECRPLFSQGRHCGGVWNTIIEESS</sequence>
<name>A0A7M7N6G1_STRPU</name>
<protein>
    <submittedName>
        <fullName evidence="2">Uncharacterized protein</fullName>
    </submittedName>
</protein>
<dbReference type="RefSeq" id="XP_030831708.1">
    <property type="nucleotide sequence ID" value="XM_030975848.1"/>
</dbReference>
<dbReference type="Proteomes" id="UP000007110">
    <property type="component" value="Unassembled WGS sequence"/>
</dbReference>
<feature type="region of interest" description="Disordered" evidence="1">
    <location>
        <begin position="496"/>
        <end position="523"/>
    </location>
</feature>
<proteinExistence type="predicted"/>
<accession>A0A7M7N6G1</accession>
<feature type="region of interest" description="Disordered" evidence="1">
    <location>
        <begin position="68"/>
        <end position="92"/>
    </location>
</feature>
<evidence type="ECO:0000313" key="3">
    <source>
        <dbReference type="Proteomes" id="UP000007110"/>
    </source>
</evidence>
<feature type="compositionally biased region" description="Low complexity" evidence="1">
    <location>
        <begin position="433"/>
        <end position="442"/>
    </location>
</feature>
<feature type="compositionally biased region" description="Basic residues" evidence="1">
    <location>
        <begin position="329"/>
        <end position="338"/>
    </location>
</feature>
<dbReference type="GeneID" id="100892050"/>
<feature type="compositionally biased region" description="Basic residues" evidence="1">
    <location>
        <begin position="388"/>
        <end position="398"/>
    </location>
</feature>
<organism evidence="2 3">
    <name type="scientific">Strongylocentrotus purpuratus</name>
    <name type="common">Purple sea urchin</name>
    <dbReference type="NCBI Taxonomy" id="7668"/>
    <lineage>
        <taxon>Eukaryota</taxon>
        <taxon>Metazoa</taxon>
        <taxon>Echinodermata</taxon>
        <taxon>Eleutherozoa</taxon>
        <taxon>Echinozoa</taxon>
        <taxon>Echinoidea</taxon>
        <taxon>Euechinoidea</taxon>
        <taxon>Echinacea</taxon>
        <taxon>Camarodonta</taxon>
        <taxon>Echinidea</taxon>
        <taxon>Strongylocentrotidae</taxon>
        <taxon>Strongylocentrotus</taxon>
    </lineage>
</organism>
<reference evidence="3" key="1">
    <citation type="submission" date="2015-02" db="EMBL/GenBank/DDBJ databases">
        <title>Genome sequencing for Strongylocentrotus purpuratus.</title>
        <authorList>
            <person name="Murali S."/>
            <person name="Liu Y."/>
            <person name="Vee V."/>
            <person name="English A."/>
            <person name="Wang M."/>
            <person name="Skinner E."/>
            <person name="Han Y."/>
            <person name="Muzny D.M."/>
            <person name="Worley K.C."/>
            <person name="Gibbs R.A."/>
        </authorList>
    </citation>
    <scope>NUCLEOTIDE SEQUENCE</scope>
</reference>
<feature type="compositionally biased region" description="Polar residues" evidence="1">
    <location>
        <begin position="509"/>
        <end position="519"/>
    </location>
</feature>
<dbReference type="InParanoid" id="A0A7M7N6G1"/>